<dbReference type="SUPFAM" id="SSF47598">
    <property type="entry name" value="Ribbon-helix-helix"/>
    <property type="match status" value="1"/>
</dbReference>
<evidence type="ECO:0000313" key="1">
    <source>
        <dbReference type="EMBL" id="DAE09580.1"/>
    </source>
</evidence>
<organism evidence="1">
    <name type="scientific">Siphoviridae sp. ct96x5</name>
    <dbReference type="NCBI Taxonomy" id="2825367"/>
    <lineage>
        <taxon>Viruses</taxon>
        <taxon>Duplodnaviria</taxon>
        <taxon>Heunggongvirae</taxon>
        <taxon>Uroviricota</taxon>
        <taxon>Caudoviricetes</taxon>
    </lineage>
</organism>
<name>A0A8S5PTK8_9CAUD</name>
<dbReference type="EMBL" id="BK015488">
    <property type="protein sequence ID" value="DAE09580.1"/>
    <property type="molecule type" value="Genomic_DNA"/>
</dbReference>
<sequence>MPRDYHKEYKNGNTKVLTLRLQESKFADFRAVCSDNGITQADFLKACIDAYLDNSLVYENGKLNMK</sequence>
<protein>
    <submittedName>
        <fullName evidence="1">Uncharacterized protein</fullName>
    </submittedName>
</protein>
<dbReference type="Gene3D" id="1.10.1220.10">
    <property type="entry name" value="Met repressor-like"/>
    <property type="match status" value="1"/>
</dbReference>
<proteinExistence type="predicted"/>
<dbReference type="InterPro" id="IPR010985">
    <property type="entry name" value="Ribbon_hlx_hlx"/>
</dbReference>
<dbReference type="GO" id="GO:0006355">
    <property type="term" value="P:regulation of DNA-templated transcription"/>
    <property type="evidence" value="ECO:0007669"/>
    <property type="project" value="InterPro"/>
</dbReference>
<dbReference type="InterPro" id="IPR013321">
    <property type="entry name" value="Arc_rbn_hlx_hlx"/>
</dbReference>
<accession>A0A8S5PTK8</accession>
<reference evidence="1" key="1">
    <citation type="journal article" date="2021" name="Proc. Natl. Acad. Sci. U.S.A.">
        <title>A Catalog of Tens of Thousands of Viruses from Human Metagenomes Reveals Hidden Associations with Chronic Diseases.</title>
        <authorList>
            <person name="Tisza M.J."/>
            <person name="Buck C.B."/>
        </authorList>
    </citation>
    <scope>NUCLEOTIDE SEQUENCE</scope>
    <source>
        <strain evidence="1">Ct96x5</strain>
    </source>
</reference>